<evidence type="ECO:0000256" key="8">
    <source>
        <dbReference type="ARBA" id="ARBA00022692"/>
    </source>
</evidence>
<dbReference type="CDD" id="cd13138">
    <property type="entry name" value="MATE_yoeA_like"/>
    <property type="match status" value="1"/>
</dbReference>
<comment type="function">
    <text evidence="1">Multidrug efflux pump.</text>
</comment>
<dbReference type="NCBIfam" id="TIGR00797">
    <property type="entry name" value="matE"/>
    <property type="match status" value="1"/>
</dbReference>
<evidence type="ECO:0000313" key="15">
    <source>
        <dbReference type="Proteomes" id="UP001222800"/>
    </source>
</evidence>
<evidence type="ECO:0000256" key="10">
    <source>
        <dbReference type="ARBA" id="ARBA00023065"/>
    </source>
</evidence>
<evidence type="ECO:0000256" key="11">
    <source>
        <dbReference type="ARBA" id="ARBA00023136"/>
    </source>
</evidence>
<feature type="transmembrane region" description="Helical" evidence="13">
    <location>
        <begin position="12"/>
        <end position="30"/>
    </location>
</feature>
<evidence type="ECO:0000256" key="2">
    <source>
        <dbReference type="ARBA" id="ARBA00004651"/>
    </source>
</evidence>
<feature type="transmembrane region" description="Helical" evidence="13">
    <location>
        <begin position="409"/>
        <end position="433"/>
    </location>
</feature>
<gene>
    <name evidence="14" type="ORF">P4S50_03285</name>
</gene>
<dbReference type="InterPro" id="IPR002528">
    <property type="entry name" value="MATE_fam"/>
</dbReference>
<evidence type="ECO:0000313" key="14">
    <source>
        <dbReference type="EMBL" id="WFD11112.1"/>
    </source>
</evidence>
<sequence length="447" mass="49060">MKDLTTGNEVKVIFKFTIPILIGNMFQQLYNTIDSIIVGNFLGKNALASVSASFNIMLVILLIVMGLTLGTNILIAKYYGAKDIEKVKKAIDTAYVFSFILSILITSLGLLTSNSILVFFKVPAVIVPTAKIYLHILLIGTTSSFCYNTISSILRGIGDSKTPLYFLIFSTVLNIILDLIFIITFKLGVFGAGLATVISQTVSFIGSFIYLNRIYPEFRFNIRNIDFDKDIFRLSLKIGMPCALQKLLITGGFIVIQILINGYGPNSMAAFAAAGKLDAFAQMPAMNLGDALSTFTAQNLGANKHDRVKKGYLSTLIISSIVCTFITILIISFSHPLMSLFVSDKSVIKIGVSYLNVVALCYIIYSAMVITNGVLIGEGNSLIPMLSTALSLWCVQIPVSLFLTNKFGISGIWLGIPIGWMAGFALRFSYYIWENRKTKTGHIKVNF</sequence>
<reference evidence="14 15" key="1">
    <citation type="submission" date="2023-03" db="EMBL/GenBank/DDBJ databases">
        <title>Complete genome sequence of Tepidibacter sp. SWIR-1, isolated from a deep-sea hydrothermal vent.</title>
        <authorList>
            <person name="Li X."/>
        </authorList>
    </citation>
    <scope>NUCLEOTIDE SEQUENCE [LARGE SCALE GENOMIC DNA]</scope>
    <source>
        <strain evidence="14 15">SWIR-1</strain>
    </source>
</reference>
<organism evidence="14 15">
    <name type="scientific">Tepidibacter hydrothermalis</name>
    <dbReference type="NCBI Taxonomy" id="3036126"/>
    <lineage>
        <taxon>Bacteria</taxon>
        <taxon>Bacillati</taxon>
        <taxon>Bacillota</taxon>
        <taxon>Clostridia</taxon>
        <taxon>Peptostreptococcales</taxon>
        <taxon>Peptostreptococcaceae</taxon>
        <taxon>Tepidibacter</taxon>
    </lineage>
</organism>
<keyword evidence="8 13" id="KW-0812">Transmembrane</keyword>
<keyword evidence="6" id="KW-0050">Antiport</keyword>
<keyword evidence="10" id="KW-0406">Ion transport</keyword>
<evidence type="ECO:0000256" key="3">
    <source>
        <dbReference type="ARBA" id="ARBA00010199"/>
    </source>
</evidence>
<evidence type="ECO:0000256" key="13">
    <source>
        <dbReference type="SAM" id="Phobius"/>
    </source>
</evidence>
<feature type="transmembrane region" description="Helical" evidence="13">
    <location>
        <begin position="353"/>
        <end position="375"/>
    </location>
</feature>
<dbReference type="Pfam" id="PF01554">
    <property type="entry name" value="MatE"/>
    <property type="match status" value="2"/>
</dbReference>
<dbReference type="PIRSF" id="PIRSF006603">
    <property type="entry name" value="DinF"/>
    <property type="match status" value="1"/>
</dbReference>
<dbReference type="InterPro" id="IPR050222">
    <property type="entry name" value="MATE_MdtK"/>
</dbReference>
<feature type="transmembrane region" description="Helical" evidence="13">
    <location>
        <begin position="132"/>
        <end position="150"/>
    </location>
</feature>
<accession>A0ABY8EHU6</accession>
<comment type="subcellular location">
    <subcellularLocation>
        <location evidence="2">Cell membrane</location>
        <topology evidence="2">Multi-pass membrane protein</topology>
    </subcellularLocation>
</comment>
<feature type="transmembrane region" description="Helical" evidence="13">
    <location>
        <begin position="95"/>
        <end position="120"/>
    </location>
</feature>
<evidence type="ECO:0000256" key="9">
    <source>
        <dbReference type="ARBA" id="ARBA00022989"/>
    </source>
</evidence>
<dbReference type="InterPro" id="IPR048279">
    <property type="entry name" value="MdtK-like"/>
</dbReference>
<dbReference type="PANTHER" id="PTHR43298:SF2">
    <property type="entry name" value="FMN_FAD EXPORTER YEEO-RELATED"/>
    <property type="match status" value="1"/>
</dbReference>
<dbReference type="EMBL" id="CP120733">
    <property type="protein sequence ID" value="WFD11112.1"/>
    <property type="molecule type" value="Genomic_DNA"/>
</dbReference>
<dbReference type="RefSeq" id="WP_277733081.1">
    <property type="nucleotide sequence ID" value="NZ_CP120733.1"/>
</dbReference>
<evidence type="ECO:0000256" key="4">
    <source>
        <dbReference type="ARBA" id="ARBA00020268"/>
    </source>
</evidence>
<dbReference type="PANTHER" id="PTHR43298">
    <property type="entry name" value="MULTIDRUG RESISTANCE PROTEIN NORM-RELATED"/>
    <property type="match status" value="1"/>
</dbReference>
<evidence type="ECO:0000256" key="12">
    <source>
        <dbReference type="ARBA" id="ARBA00031636"/>
    </source>
</evidence>
<evidence type="ECO:0000256" key="7">
    <source>
        <dbReference type="ARBA" id="ARBA00022475"/>
    </source>
</evidence>
<evidence type="ECO:0000256" key="5">
    <source>
        <dbReference type="ARBA" id="ARBA00022448"/>
    </source>
</evidence>
<protein>
    <recommendedName>
        <fullName evidence="4">Probable multidrug resistance protein NorM</fullName>
    </recommendedName>
    <alternativeName>
        <fullName evidence="12">Multidrug-efflux transporter</fullName>
    </alternativeName>
</protein>
<proteinExistence type="inferred from homology"/>
<feature type="transmembrane region" description="Helical" evidence="13">
    <location>
        <begin position="162"/>
        <end position="183"/>
    </location>
</feature>
<keyword evidence="11 13" id="KW-0472">Membrane</keyword>
<keyword evidence="7" id="KW-1003">Cell membrane</keyword>
<keyword evidence="15" id="KW-1185">Reference proteome</keyword>
<feature type="transmembrane region" description="Helical" evidence="13">
    <location>
        <begin position="189"/>
        <end position="211"/>
    </location>
</feature>
<feature type="transmembrane region" description="Helical" evidence="13">
    <location>
        <begin position="312"/>
        <end position="333"/>
    </location>
</feature>
<comment type="similarity">
    <text evidence="3">Belongs to the multi antimicrobial extrusion (MATE) (TC 2.A.66.1) family.</text>
</comment>
<feature type="transmembrane region" description="Helical" evidence="13">
    <location>
        <begin position="382"/>
        <end position="403"/>
    </location>
</feature>
<name>A0ABY8EHU6_9FIRM</name>
<feature type="transmembrane region" description="Helical" evidence="13">
    <location>
        <begin position="50"/>
        <end position="75"/>
    </location>
</feature>
<keyword evidence="5" id="KW-0813">Transport</keyword>
<evidence type="ECO:0000256" key="6">
    <source>
        <dbReference type="ARBA" id="ARBA00022449"/>
    </source>
</evidence>
<dbReference type="Proteomes" id="UP001222800">
    <property type="component" value="Chromosome"/>
</dbReference>
<evidence type="ECO:0000256" key="1">
    <source>
        <dbReference type="ARBA" id="ARBA00003408"/>
    </source>
</evidence>
<keyword evidence="9 13" id="KW-1133">Transmembrane helix</keyword>